<dbReference type="AlphaFoldDB" id="A0A2T6BSH4"/>
<dbReference type="EMBL" id="QBKT01000011">
    <property type="protein sequence ID" value="PTX58999.1"/>
    <property type="molecule type" value="Genomic_DNA"/>
</dbReference>
<dbReference type="Proteomes" id="UP000244090">
    <property type="component" value="Unassembled WGS sequence"/>
</dbReference>
<dbReference type="OrthoDB" id="2482758at2"/>
<reference evidence="1 2" key="1">
    <citation type="submission" date="2018-04" db="EMBL/GenBank/DDBJ databases">
        <title>Genomic Encyclopedia of Archaeal and Bacterial Type Strains, Phase II (KMG-II): from individual species to whole genera.</title>
        <authorList>
            <person name="Goeker M."/>
        </authorList>
    </citation>
    <scope>NUCLEOTIDE SEQUENCE [LARGE SCALE GENOMIC DNA]</scope>
    <source>
        <strain evidence="1 2">DSM 25731</strain>
    </source>
</reference>
<accession>A0A2T6BSH4</accession>
<comment type="caution">
    <text evidence="1">The sequence shown here is derived from an EMBL/GenBank/DDBJ whole genome shotgun (WGS) entry which is preliminary data.</text>
</comment>
<proteinExistence type="predicted"/>
<dbReference type="RefSeq" id="WP_146169876.1">
    <property type="nucleotide sequence ID" value="NZ_QBKT01000011.1"/>
</dbReference>
<evidence type="ECO:0000313" key="1">
    <source>
        <dbReference type="EMBL" id="PTX58999.1"/>
    </source>
</evidence>
<keyword evidence="2" id="KW-1185">Reference proteome</keyword>
<protein>
    <submittedName>
        <fullName evidence="1">Uncharacterized protein</fullName>
    </submittedName>
</protein>
<evidence type="ECO:0000313" key="2">
    <source>
        <dbReference type="Proteomes" id="UP000244090"/>
    </source>
</evidence>
<name>A0A2T6BSH4_9FLAO</name>
<organism evidence="1 2">
    <name type="scientific">Kordia periserrulae</name>
    <dbReference type="NCBI Taxonomy" id="701523"/>
    <lineage>
        <taxon>Bacteria</taxon>
        <taxon>Pseudomonadati</taxon>
        <taxon>Bacteroidota</taxon>
        <taxon>Flavobacteriia</taxon>
        <taxon>Flavobacteriales</taxon>
        <taxon>Flavobacteriaceae</taxon>
        <taxon>Kordia</taxon>
    </lineage>
</organism>
<sequence length="900" mass="101469">MNVDPKFQITKNDNVTVDFQSELMQNYFPESAIEAGTTIRSLMVAPEQPFIFCLTTDGKLQGILRTEGSASGWTQLLFSEGKVTSFELEYNTEEDYFQLAKVEDNKVWISDEIPLNTTQFTTLDKSLSWESMEALEADEIINKVSIGVERVVFSTTTKGKDAKYYVANLDDLTPKLSTLFENGMKIIQFELGNFQYNDGVFMLYDIGKERSFVFQSFPDERYGKTSKARFESYDHVNCFALVESDDTNDIVYAAGKNIHQFVTGIEDEEVDVTKLPGTFEAITRIRAARNGDYHSVWSLNEHGLYYQTNHFFEQKTQQFVSNQWTQPIVMADDAEQFCCVKGNGIRNQLFSINTKYGSELTSLWQDATTTLWNKKTLSIKEIDSLKKVKSYSAHIRFRSKATKTFQGLHVRLSAESNLFVYVDNASYHIGPHKEALIPLNVNAEFTVICPVQELGSCRILLNADFLKNTVAINLASQVLEDLQKKASSGKDLASARKQNGDLLVPKGTDINTLNSAADGIQKMLDAAKTMESDASTNLQRSSFTVGQLIAPNTQMRVSHVAASSVSQHGLTLGDFLHSVWDGAKHAAEFIVEKVKDGLQFVIKIGEQVFHWIVKTIREIGAFIQKIFDAIKVFFKDLFEFLAFLFDWDAIVATKNTFKDFTNVAIISLKDEIKNIRKFVDDTLDKQIEKFSPELVDIPDSLGKIDPSQSSDEKTADPRANWLNSKKNYLHDSTGKPISSQIPTDFTEVFTSFTTQLKDILVKSGEGFKLQMDIIFDGFKKMIQGEMTFLDFLKLLLQKLAGLSLFLVKQLMDLIFVSLDALIGLAQVGLNKQWEIPIITPIYKAVTKSDELTFLDVMCLFVAIPTTILYKIGEGKAPFGADKTKEEFINRGKTIFQLNLN</sequence>
<gene>
    <name evidence="1" type="ORF">C8N46_11168</name>
</gene>